<reference evidence="1" key="2">
    <citation type="journal article" date="2022" name="New Phytol.">
        <title>Evolutionary transition to the ectomycorrhizal habit in the genomes of a hyperdiverse lineage of mushroom-forming fungi.</title>
        <authorList>
            <person name="Looney B."/>
            <person name="Miyauchi S."/>
            <person name="Morin E."/>
            <person name="Drula E."/>
            <person name="Courty P.E."/>
            <person name="Kohler A."/>
            <person name="Kuo A."/>
            <person name="LaButti K."/>
            <person name="Pangilinan J."/>
            <person name="Lipzen A."/>
            <person name="Riley R."/>
            <person name="Andreopoulos W."/>
            <person name="He G."/>
            <person name="Johnson J."/>
            <person name="Nolan M."/>
            <person name="Tritt A."/>
            <person name="Barry K.W."/>
            <person name="Grigoriev I.V."/>
            <person name="Nagy L.G."/>
            <person name="Hibbett D."/>
            <person name="Henrissat B."/>
            <person name="Matheny P.B."/>
            <person name="Labbe J."/>
            <person name="Martin F.M."/>
        </authorList>
    </citation>
    <scope>NUCLEOTIDE SEQUENCE</scope>
    <source>
        <strain evidence="1">FP105234-sp</strain>
    </source>
</reference>
<sequence length="457" mass="48555">MDDFDAMFERVLDELAAEPYDESVPLTRTAHNFPAYGAFVVFTLDPVATMETLEDPVATEAARNLPARKYVGYVTQVIDLPMPDRRYHRCSCYILSRGLPIPSGETPIDEQMCIAIAPATHPGGRSALTPSPPLLWDDLYLHSSSIFTLRVTSVEGVIDHSTSPALTVGQYLDVMACTSADAVRWQALIDARDKPLDAITLQHAVEPETASSHACHVSNASTTSAPGPTGAGDQPEAESTAESESVRSSGDGSILSGVPSFLAAGLLSEEEDPRYQFVPVVTFELDISTVEELASASLLQDEIAADHRGVTTASLGSTGEIGPRESGSGARTSGWVRGNIFSRISFQERGSCFAPAVMHLINTTPRTATAGFDSSPLVRIVQDKANSDTVPNTIVGGEAFSWRCFLVFPARCHIGLCAVLGPSAAAVGNGTFCSPCPRKLAGISYEVELAATPPNSH</sequence>
<dbReference type="EMBL" id="MU276140">
    <property type="protein sequence ID" value="KAI0041163.1"/>
    <property type="molecule type" value="Genomic_DNA"/>
</dbReference>
<organism evidence="1 2">
    <name type="scientific">Auriscalpium vulgare</name>
    <dbReference type="NCBI Taxonomy" id="40419"/>
    <lineage>
        <taxon>Eukaryota</taxon>
        <taxon>Fungi</taxon>
        <taxon>Dikarya</taxon>
        <taxon>Basidiomycota</taxon>
        <taxon>Agaricomycotina</taxon>
        <taxon>Agaricomycetes</taxon>
        <taxon>Russulales</taxon>
        <taxon>Auriscalpiaceae</taxon>
        <taxon>Auriscalpium</taxon>
    </lineage>
</organism>
<protein>
    <submittedName>
        <fullName evidence="1">Uncharacterized protein</fullName>
    </submittedName>
</protein>
<reference evidence="1" key="1">
    <citation type="submission" date="2021-02" db="EMBL/GenBank/DDBJ databases">
        <authorList>
            <consortium name="DOE Joint Genome Institute"/>
            <person name="Ahrendt S."/>
            <person name="Looney B.P."/>
            <person name="Miyauchi S."/>
            <person name="Morin E."/>
            <person name="Drula E."/>
            <person name="Courty P.E."/>
            <person name="Chicoki N."/>
            <person name="Fauchery L."/>
            <person name="Kohler A."/>
            <person name="Kuo A."/>
            <person name="Labutti K."/>
            <person name="Pangilinan J."/>
            <person name="Lipzen A."/>
            <person name="Riley R."/>
            <person name="Andreopoulos W."/>
            <person name="He G."/>
            <person name="Johnson J."/>
            <person name="Barry K.W."/>
            <person name="Grigoriev I.V."/>
            <person name="Nagy L."/>
            <person name="Hibbett D."/>
            <person name="Henrissat B."/>
            <person name="Matheny P.B."/>
            <person name="Labbe J."/>
            <person name="Martin F."/>
        </authorList>
    </citation>
    <scope>NUCLEOTIDE SEQUENCE</scope>
    <source>
        <strain evidence="1">FP105234-sp</strain>
    </source>
</reference>
<accession>A0ACB8RAX7</accession>
<dbReference type="Proteomes" id="UP000814033">
    <property type="component" value="Unassembled WGS sequence"/>
</dbReference>
<gene>
    <name evidence="1" type="ORF">FA95DRAFT_767707</name>
</gene>
<proteinExistence type="predicted"/>
<keyword evidence="2" id="KW-1185">Reference proteome</keyword>
<evidence type="ECO:0000313" key="2">
    <source>
        <dbReference type="Proteomes" id="UP000814033"/>
    </source>
</evidence>
<comment type="caution">
    <text evidence="1">The sequence shown here is derived from an EMBL/GenBank/DDBJ whole genome shotgun (WGS) entry which is preliminary data.</text>
</comment>
<evidence type="ECO:0000313" key="1">
    <source>
        <dbReference type="EMBL" id="KAI0041163.1"/>
    </source>
</evidence>
<name>A0ACB8RAX7_9AGAM</name>